<evidence type="ECO:0000259" key="2">
    <source>
        <dbReference type="Pfam" id="PF04986"/>
    </source>
</evidence>
<comment type="caution">
    <text evidence="3">The sequence shown here is derived from an EMBL/GenBank/DDBJ whole genome shotgun (WGS) entry which is preliminary data.</text>
</comment>
<dbReference type="Proteomes" id="UP000813672">
    <property type="component" value="Unassembled WGS sequence"/>
</dbReference>
<dbReference type="GO" id="GO:0006313">
    <property type="term" value="P:DNA transposition"/>
    <property type="evidence" value="ECO:0007669"/>
    <property type="project" value="InterPro"/>
</dbReference>
<feature type="region of interest" description="Disordered" evidence="1">
    <location>
        <begin position="54"/>
        <end position="87"/>
    </location>
</feature>
<protein>
    <submittedName>
        <fullName evidence="3">Transposase</fullName>
    </submittedName>
</protein>
<feature type="compositionally biased region" description="Basic and acidic residues" evidence="1">
    <location>
        <begin position="54"/>
        <end position="73"/>
    </location>
</feature>
<dbReference type="InterPro" id="IPR007069">
    <property type="entry name" value="Transposase_32"/>
</dbReference>
<reference evidence="3" key="1">
    <citation type="journal article" date="2021" name="Environ. Microbiol.">
        <title>Cryptic niche differentiation of novel sediment ecotypes of Rugeria pomeroyi correlates with nitrate respiration.</title>
        <authorList>
            <person name="Lin X."/>
            <person name="McNichol J."/>
            <person name="Chu X."/>
            <person name="Qian Y."/>
            <person name="Luo H."/>
        </authorList>
    </citation>
    <scope>NUCLEOTIDE SEQUENCE</scope>
    <source>
        <strain evidence="3">SZCCDBB064</strain>
    </source>
</reference>
<organism evidence="3 4">
    <name type="scientific">Ruegeria pomeroyi</name>
    <dbReference type="NCBI Taxonomy" id="89184"/>
    <lineage>
        <taxon>Bacteria</taxon>
        <taxon>Pseudomonadati</taxon>
        <taxon>Pseudomonadota</taxon>
        <taxon>Alphaproteobacteria</taxon>
        <taxon>Rhodobacterales</taxon>
        <taxon>Roseobacteraceae</taxon>
        <taxon>Ruegeria</taxon>
    </lineage>
</organism>
<dbReference type="GO" id="GO:0003677">
    <property type="term" value="F:DNA binding"/>
    <property type="evidence" value="ECO:0007669"/>
    <property type="project" value="InterPro"/>
</dbReference>
<proteinExistence type="predicted"/>
<evidence type="ECO:0000313" key="3">
    <source>
        <dbReference type="EMBL" id="MCE8539370.1"/>
    </source>
</evidence>
<gene>
    <name evidence="3" type="ORF">KBY27_18090</name>
</gene>
<evidence type="ECO:0000256" key="1">
    <source>
        <dbReference type="SAM" id="MobiDB-lite"/>
    </source>
</evidence>
<dbReference type="AlphaFoldDB" id="A0A9Q3ZNQ4"/>
<evidence type="ECO:0000313" key="4">
    <source>
        <dbReference type="Proteomes" id="UP000813672"/>
    </source>
</evidence>
<accession>A0A9Q3ZNQ4</accession>
<dbReference type="GO" id="GO:0004803">
    <property type="term" value="F:transposase activity"/>
    <property type="evidence" value="ECO:0007669"/>
    <property type="project" value="InterPro"/>
</dbReference>
<feature type="domain" description="Transposase IS801/IS1294" evidence="2">
    <location>
        <begin position="16"/>
        <end position="36"/>
    </location>
</feature>
<sequence length="98" mass="10904">MAQRLDGKRQPIKAGKLTHHPHIHMIVPGGGLRDVAHTLADRVNAGVAWLAERRGNPRRAGREAERELEPSDGRRRKAETGLGVQSRHLVDRIDNEAI</sequence>
<dbReference type="Pfam" id="PF04986">
    <property type="entry name" value="Y2_Tnp"/>
    <property type="match status" value="1"/>
</dbReference>
<dbReference type="EMBL" id="JAGQAF010000012">
    <property type="protein sequence ID" value="MCE8539370.1"/>
    <property type="molecule type" value="Genomic_DNA"/>
</dbReference>
<name>A0A9Q3ZNQ4_9RHOB</name>